<dbReference type="EMBL" id="SZPY01000002">
    <property type="protein sequence ID" value="TKI62198.1"/>
    <property type="molecule type" value="Genomic_DNA"/>
</dbReference>
<dbReference type="Proteomes" id="UP000307808">
    <property type="component" value="Unassembled WGS sequence"/>
</dbReference>
<sequence>MIVEPGAPPARRLPARLLGPDGAAFALLPVPTFDATELRVDIELLSPDRVVRYLSRPMSPGFADDVAGFLLRAASDHVPEETLGVVEDREAGLALSVVESTPLAVTLEVVVLADLHVEEPDVDGIAFDLPRASLIEASHAVGEWWT</sequence>
<evidence type="ECO:0000313" key="2">
    <source>
        <dbReference type="Proteomes" id="UP000307808"/>
    </source>
</evidence>
<reference evidence="1 2" key="1">
    <citation type="submission" date="2019-04" db="EMBL/GenBank/DDBJ databases">
        <authorList>
            <person name="Dong K."/>
        </authorList>
    </citation>
    <scope>NUCLEOTIDE SEQUENCE [LARGE SCALE GENOMIC DNA]</scope>
    <source>
        <strain evidence="2">dk3543</strain>
    </source>
</reference>
<dbReference type="OrthoDB" id="9795085at2"/>
<dbReference type="RefSeq" id="WP_137065467.1">
    <property type="nucleotide sequence ID" value="NZ_CP040748.1"/>
</dbReference>
<name>A0A4U2YLY9_9ACTN</name>
<gene>
    <name evidence="1" type="ORF">FC770_07215</name>
</gene>
<dbReference type="AlphaFoldDB" id="A0A4U2YLY9"/>
<comment type="caution">
    <text evidence="1">The sequence shown here is derived from an EMBL/GenBank/DDBJ whole genome shotgun (WGS) entry which is preliminary data.</text>
</comment>
<keyword evidence="2" id="KW-1185">Reference proteome</keyword>
<organism evidence="1 2">
    <name type="scientific">Nocardioides jishulii</name>
    <dbReference type="NCBI Taxonomy" id="2575440"/>
    <lineage>
        <taxon>Bacteria</taxon>
        <taxon>Bacillati</taxon>
        <taxon>Actinomycetota</taxon>
        <taxon>Actinomycetes</taxon>
        <taxon>Propionibacteriales</taxon>
        <taxon>Nocardioidaceae</taxon>
        <taxon>Nocardioides</taxon>
    </lineage>
</organism>
<evidence type="ECO:0000313" key="1">
    <source>
        <dbReference type="EMBL" id="TKI62198.1"/>
    </source>
</evidence>
<protein>
    <submittedName>
        <fullName evidence="1">Uncharacterized protein</fullName>
    </submittedName>
</protein>
<accession>A0A4U2YLY9</accession>
<proteinExistence type="predicted"/>